<dbReference type="GO" id="GO:0043565">
    <property type="term" value="F:sequence-specific DNA binding"/>
    <property type="evidence" value="ECO:0007669"/>
    <property type="project" value="InterPro"/>
</dbReference>
<evidence type="ECO:0000313" key="5">
    <source>
        <dbReference type="Proteomes" id="UP000620124"/>
    </source>
</evidence>
<feature type="compositionally biased region" description="Polar residues" evidence="2">
    <location>
        <begin position="277"/>
        <end position="296"/>
    </location>
</feature>
<proteinExistence type="predicted"/>
<dbReference type="OrthoDB" id="515401at2759"/>
<keyword evidence="1" id="KW-0862">Zinc</keyword>
<keyword evidence="1" id="KW-0863">Zinc-finger</keyword>
<evidence type="ECO:0000256" key="1">
    <source>
        <dbReference type="PROSITE-ProRule" id="PRU00094"/>
    </source>
</evidence>
<evidence type="ECO:0000313" key="4">
    <source>
        <dbReference type="EMBL" id="KAF7354129.1"/>
    </source>
</evidence>
<sequence>MIGNWDNKDGASAVAANTSQVRDSNLDPALFDADTSDQTMSASASAQPQPAYQRRSPYDRPRGGASPPPHTSSPTPSIDRSNVSTPPVPGAPPQQAGRHSPAGPPPQQHHQYAPYDMSRGYPGGYMYAPPPPPPAQYHPHPDERGHGHPYGDHYAPQPYPIAHGGYVPYPLPGTVMSAPPMGPSGGVGLGGPGGRYGTWGRRGGSMPIAVVHTDDAATKLSDRVRRRCFNCCTTDTSTWRRSNLSPGKVLCNKCGLFERTHSRPRPEQFPHKRGPLASSTLRSRSPHQAQAQTYQNPAHYPPPPGPGPSYAPPPPASSAPPNGAPLSAPTNGVPAANGGPQNGSHPGTPNPQQQNEKLPGVDAIGRPPSRDERREREEERREEGAGAGAGGRRERSPE</sequence>
<evidence type="ECO:0000256" key="2">
    <source>
        <dbReference type="SAM" id="MobiDB-lite"/>
    </source>
</evidence>
<dbReference type="PROSITE" id="PS50114">
    <property type="entry name" value="GATA_ZN_FINGER_2"/>
    <property type="match status" value="1"/>
</dbReference>
<feature type="compositionally biased region" description="Polar residues" evidence="2">
    <location>
        <begin position="342"/>
        <end position="356"/>
    </location>
</feature>
<protein>
    <submittedName>
        <fullName evidence="4">GATA type zinc finger protein asd-4</fullName>
    </submittedName>
</protein>
<dbReference type="Pfam" id="PF00320">
    <property type="entry name" value="GATA"/>
    <property type="match status" value="1"/>
</dbReference>
<dbReference type="SUPFAM" id="SSF57716">
    <property type="entry name" value="Glucocorticoid receptor-like (DNA-binding domain)"/>
    <property type="match status" value="1"/>
</dbReference>
<keyword evidence="5" id="KW-1185">Reference proteome</keyword>
<organism evidence="4 5">
    <name type="scientific">Mycena venus</name>
    <dbReference type="NCBI Taxonomy" id="2733690"/>
    <lineage>
        <taxon>Eukaryota</taxon>
        <taxon>Fungi</taxon>
        <taxon>Dikarya</taxon>
        <taxon>Basidiomycota</taxon>
        <taxon>Agaricomycotina</taxon>
        <taxon>Agaricomycetes</taxon>
        <taxon>Agaricomycetidae</taxon>
        <taxon>Agaricales</taxon>
        <taxon>Marasmiineae</taxon>
        <taxon>Mycenaceae</taxon>
        <taxon>Mycena</taxon>
    </lineage>
</organism>
<dbReference type="EMBL" id="JACAZI010000008">
    <property type="protein sequence ID" value="KAF7354129.1"/>
    <property type="molecule type" value="Genomic_DNA"/>
</dbReference>
<dbReference type="AlphaFoldDB" id="A0A8H7CXG0"/>
<dbReference type="SMART" id="SM00401">
    <property type="entry name" value="ZnF_GATA"/>
    <property type="match status" value="1"/>
</dbReference>
<feature type="region of interest" description="Disordered" evidence="2">
    <location>
        <begin position="1"/>
        <end position="156"/>
    </location>
</feature>
<feature type="region of interest" description="Disordered" evidence="2">
    <location>
        <begin position="260"/>
        <end position="398"/>
    </location>
</feature>
<gene>
    <name evidence="4" type="ORF">MVEN_01100300</name>
</gene>
<accession>A0A8H7CXG0</accession>
<dbReference type="InterPro" id="IPR013088">
    <property type="entry name" value="Znf_NHR/GATA"/>
</dbReference>
<name>A0A8H7CXG0_9AGAR</name>
<evidence type="ECO:0000259" key="3">
    <source>
        <dbReference type="PROSITE" id="PS50114"/>
    </source>
</evidence>
<dbReference type="GO" id="GO:0006355">
    <property type="term" value="P:regulation of DNA-templated transcription"/>
    <property type="evidence" value="ECO:0007669"/>
    <property type="project" value="InterPro"/>
</dbReference>
<dbReference type="CDD" id="cd00202">
    <property type="entry name" value="ZnF_GATA"/>
    <property type="match status" value="1"/>
</dbReference>
<dbReference type="Proteomes" id="UP000620124">
    <property type="component" value="Unassembled WGS sequence"/>
</dbReference>
<feature type="domain" description="GATA-type" evidence="3">
    <location>
        <begin position="222"/>
        <end position="284"/>
    </location>
</feature>
<feature type="compositionally biased region" description="Low complexity" evidence="2">
    <location>
        <begin position="41"/>
        <end position="51"/>
    </location>
</feature>
<feature type="compositionally biased region" description="Pro residues" evidence="2">
    <location>
        <begin position="299"/>
        <end position="318"/>
    </location>
</feature>
<feature type="compositionally biased region" description="Basic and acidic residues" evidence="2">
    <location>
        <begin position="368"/>
        <end position="384"/>
    </location>
</feature>
<dbReference type="GO" id="GO:0008270">
    <property type="term" value="F:zinc ion binding"/>
    <property type="evidence" value="ECO:0007669"/>
    <property type="project" value="UniProtKB-KW"/>
</dbReference>
<feature type="compositionally biased region" description="Low complexity" evidence="2">
    <location>
        <begin position="319"/>
        <end position="329"/>
    </location>
</feature>
<feature type="compositionally biased region" description="Basic and acidic residues" evidence="2">
    <location>
        <begin position="139"/>
        <end position="151"/>
    </location>
</feature>
<keyword evidence="1" id="KW-0479">Metal-binding</keyword>
<dbReference type="InterPro" id="IPR000679">
    <property type="entry name" value="Znf_GATA"/>
</dbReference>
<dbReference type="Gene3D" id="3.30.50.10">
    <property type="entry name" value="Erythroid Transcription Factor GATA-1, subunit A"/>
    <property type="match status" value="1"/>
</dbReference>
<comment type="caution">
    <text evidence="4">The sequence shown here is derived from an EMBL/GenBank/DDBJ whole genome shotgun (WGS) entry which is preliminary data.</text>
</comment>
<reference evidence="4" key="1">
    <citation type="submission" date="2020-05" db="EMBL/GenBank/DDBJ databases">
        <title>Mycena genomes resolve the evolution of fungal bioluminescence.</title>
        <authorList>
            <person name="Tsai I.J."/>
        </authorList>
    </citation>
    <scope>NUCLEOTIDE SEQUENCE</scope>
    <source>
        <strain evidence="4">CCC161011</strain>
    </source>
</reference>
<feature type="compositionally biased region" description="Basic and acidic residues" evidence="2">
    <location>
        <begin position="260"/>
        <end position="270"/>
    </location>
</feature>